<organism evidence="11 12">
    <name type="scientific">Coniochaeta ligniaria NRRL 30616</name>
    <dbReference type="NCBI Taxonomy" id="1408157"/>
    <lineage>
        <taxon>Eukaryota</taxon>
        <taxon>Fungi</taxon>
        <taxon>Dikarya</taxon>
        <taxon>Ascomycota</taxon>
        <taxon>Pezizomycotina</taxon>
        <taxon>Sordariomycetes</taxon>
        <taxon>Sordariomycetidae</taxon>
        <taxon>Coniochaetales</taxon>
        <taxon>Coniochaetaceae</taxon>
        <taxon>Coniochaeta</taxon>
    </lineage>
</organism>
<evidence type="ECO:0000256" key="2">
    <source>
        <dbReference type="ARBA" id="ARBA00010617"/>
    </source>
</evidence>
<dbReference type="OrthoDB" id="4187847at2759"/>
<dbReference type="FunCoup" id="A0A1J7JP78">
    <property type="interactions" value="1424"/>
</dbReference>
<dbReference type="Pfam" id="PF00067">
    <property type="entry name" value="p450"/>
    <property type="match status" value="1"/>
</dbReference>
<dbReference type="InParanoid" id="A0A1J7JP78"/>
<dbReference type="AlphaFoldDB" id="A0A1J7JP78"/>
<dbReference type="PANTHER" id="PTHR24287:SF17">
    <property type="entry name" value="P450, PUTATIVE (EUROFUNG)-RELATED"/>
    <property type="match status" value="1"/>
</dbReference>
<dbReference type="PANTHER" id="PTHR24287">
    <property type="entry name" value="P450, PUTATIVE (EUROFUNG)-RELATED"/>
    <property type="match status" value="1"/>
</dbReference>
<keyword evidence="12" id="KW-1185">Reference proteome</keyword>
<gene>
    <name evidence="11" type="ORF">CONLIGDRAFT_302425</name>
</gene>
<proteinExistence type="inferred from homology"/>
<feature type="region of interest" description="Disordered" evidence="9">
    <location>
        <begin position="410"/>
        <end position="435"/>
    </location>
</feature>
<name>A0A1J7JP78_9PEZI</name>
<keyword evidence="7 8" id="KW-0349">Heme</keyword>
<feature type="transmembrane region" description="Helical" evidence="10">
    <location>
        <begin position="12"/>
        <end position="33"/>
    </location>
</feature>
<keyword evidence="6 8" id="KW-0503">Monooxygenase</keyword>
<evidence type="ECO:0000313" key="11">
    <source>
        <dbReference type="EMBL" id="OIW31148.1"/>
    </source>
</evidence>
<comment type="cofactor">
    <cofactor evidence="1 7">
        <name>heme</name>
        <dbReference type="ChEBI" id="CHEBI:30413"/>
    </cofactor>
</comment>
<evidence type="ECO:0000256" key="8">
    <source>
        <dbReference type="RuleBase" id="RU000461"/>
    </source>
</evidence>
<dbReference type="CDD" id="cd11063">
    <property type="entry name" value="CYP52"/>
    <property type="match status" value="1"/>
</dbReference>
<dbReference type="SUPFAM" id="SSF48264">
    <property type="entry name" value="Cytochrome P450"/>
    <property type="match status" value="1"/>
</dbReference>
<keyword evidence="10" id="KW-1133">Transmembrane helix</keyword>
<feature type="transmembrane region" description="Helical" evidence="10">
    <location>
        <begin position="45"/>
        <end position="64"/>
    </location>
</feature>
<dbReference type="GO" id="GO:0004497">
    <property type="term" value="F:monooxygenase activity"/>
    <property type="evidence" value="ECO:0007669"/>
    <property type="project" value="UniProtKB-KW"/>
</dbReference>
<sequence>MDKIRQMDQHPGFHAVMAMVILPVALWEVYGVFRLASSPKLPTFSLLLHAGLLVLGAKLLATSFRGYNFYRRARSLGCGTVPVYPHKDPILGLDLVLEAVPRLKSFTAIQWISERLAKYGTHYHKTLGGEWILLTDEPENIKAILGTKFDDFPIGGPRLLATLPILGNNSVFTTNGEAWHRNRAMIRPAFVRDQVADLACFDKHTSNMIRRIPTDGRTFDMQNLLQDMTMDSSSDFLLGYSTNMLTDKPAPGADIFIRAFHLANEECAKMGRIGTLLFKLPHKALYANIKTERDFIRSYLRKAAADRDERMARGEPKKRSYVFLDELLDEGHAEEYLMDQLLSVMIAGRDTTAMAITSTLWYLARNPAAVKRLRDEIANLGAQNPTWEQLKNMRYLNNIIKESLRLIPPVPTNSRKANKDTMLPRGGGPDGKQPVLVPAGQAVRWSLMSMQRRTDIYGPDADEFRPERWEDDGLRPGWEYVPFSGGPRICIGQQFALTQISFVLFRVFQAFEAIEARDDDELRLQPNLTVSFALGCPVAMTPA</sequence>
<dbReference type="InterPro" id="IPR036396">
    <property type="entry name" value="Cyt_P450_sf"/>
</dbReference>
<accession>A0A1J7JP78</accession>
<evidence type="ECO:0000256" key="6">
    <source>
        <dbReference type="ARBA" id="ARBA00023033"/>
    </source>
</evidence>
<evidence type="ECO:0000256" key="7">
    <source>
        <dbReference type="PIRSR" id="PIRSR602403-1"/>
    </source>
</evidence>
<evidence type="ECO:0000256" key="1">
    <source>
        <dbReference type="ARBA" id="ARBA00001971"/>
    </source>
</evidence>
<evidence type="ECO:0000256" key="9">
    <source>
        <dbReference type="SAM" id="MobiDB-lite"/>
    </source>
</evidence>
<dbReference type="PRINTS" id="PR00385">
    <property type="entry name" value="P450"/>
</dbReference>
<keyword evidence="10" id="KW-0812">Transmembrane</keyword>
<dbReference type="GO" id="GO:0016705">
    <property type="term" value="F:oxidoreductase activity, acting on paired donors, with incorporation or reduction of molecular oxygen"/>
    <property type="evidence" value="ECO:0007669"/>
    <property type="project" value="InterPro"/>
</dbReference>
<dbReference type="InterPro" id="IPR017972">
    <property type="entry name" value="Cyt_P450_CS"/>
</dbReference>
<evidence type="ECO:0000256" key="10">
    <source>
        <dbReference type="SAM" id="Phobius"/>
    </source>
</evidence>
<keyword evidence="4 8" id="KW-0560">Oxidoreductase</keyword>
<dbReference type="EMBL" id="KV875096">
    <property type="protein sequence ID" value="OIW31148.1"/>
    <property type="molecule type" value="Genomic_DNA"/>
</dbReference>
<dbReference type="Proteomes" id="UP000182658">
    <property type="component" value="Unassembled WGS sequence"/>
</dbReference>
<dbReference type="InterPro" id="IPR001128">
    <property type="entry name" value="Cyt_P450"/>
</dbReference>
<dbReference type="InterPro" id="IPR002403">
    <property type="entry name" value="Cyt_P450_E_grp-IV"/>
</dbReference>
<keyword evidence="3 7" id="KW-0479">Metal-binding</keyword>
<dbReference type="GO" id="GO:0005506">
    <property type="term" value="F:iron ion binding"/>
    <property type="evidence" value="ECO:0007669"/>
    <property type="project" value="InterPro"/>
</dbReference>
<dbReference type="PRINTS" id="PR00465">
    <property type="entry name" value="EP450IV"/>
</dbReference>
<dbReference type="STRING" id="1408157.A0A1J7JP78"/>
<keyword evidence="5 7" id="KW-0408">Iron</keyword>
<evidence type="ECO:0000313" key="12">
    <source>
        <dbReference type="Proteomes" id="UP000182658"/>
    </source>
</evidence>
<dbReference type="Gene3D" id="1.10.630.10">
    <property type="entry name" value="Cytochrome P450"/>
    <property type="match status" value="1"/>
</dbReference>
<dbReference type="InterPro" id="IPR047146">
    <property type="entry name" value="Cyt_P450_E_CYP52_fungi"/>
</dbReference>
<protein>
    <submittedName>
        <fullName evidence="11">Cytochrome P450</fullName>
    </submittedName>
</protein>
<evidence type="ECO:0000256" key="5">
    <source>
        <dbReference type="ARBA" id="ARBA00023004"/>
    </source>
</evidence>
<evidence type="ECO:0000256" key="4">
    <source>
        <dbReference type="ARBA" id="ARBA00023002"/>
    </source>
</evidence>
<keyword evidence="10" id="KW-0472">Membrane</keyword>
<feature type="binding site" description="axial binding residue" evidence="7">
    <location>
        <position position="490"/>
    </location>
    <ligand>
        <name>heme</name>
        <dbReference type="ChEBI" id="CHEBI:30413"/>
    </ligand>
    <ligandPart>
        <name>Fe</name>
        <dbReference type="ChEBI" id="CHEBI:18248"/>
    </ligandPart>
</feature>
<evidence type="ECO:0000256" key="3">
    <source>
        <dbReference type="ARBA" id="ARBA00022723"/>
    </source>
</evidence>
<comment type="similarity">
    <text evidence="2 8">Belongs to the cytochrome P450 family.</text>
</comment>
<dbReference type="GO" id="GO:0020037">
    <property type="term" value="F:heme binding"/>
    <property type="evidence" value="ECO:0007669"/>
    <property type="project" value="InterPro"/>
</dbReference>
<dbReference type="PROSITE" id="PS00086">
    <property type="entry name" value="CYTOCHROME_P450"/>
    <property type="match status" value="1"/>
</dbReference>
<reference evidence="11 12" key="1">
    <citation type="submission" date="2016-10" db="EMBL/GenBank/DDBJ databases">
        <title>Draft genome sequence of Coniochaeta ligniaria NRRL30616, a lignocellulolytic fungus for bioabatement of inhibitors in plant biomass hydrolysates.</title>
        <authorList>
            <consortium name="DOE Joint Genome Institute"/>
            <person name="Jimenez D.J."/>
            <person name="Hector R.E."/>
            <person name="Riley R."/>
            <person name="Sun H."/>
            <person name="Grigoriev I.V."/>
            <person name="Van Elsas J.D."/>
            <person name="Nichols N.N."/>
        </authorList>
    </citation>
    <scope>NUCLEOTIDE SEQUENCE [LARGE SCALE GENOMIC DNA]</scope>
    <source>
        <strain evidence="11 12">NRRL 30616</strain>
    </source>
</reference>